<gene>
    <name evidence="2" type="ORF">HD593_011293</name>
</gene>
<evidence type="ECO:0000313" key="2">
    <source>
        <dbReference type="EMBL" id="MBB6556498.1"/>
    </source>
</evidence>
<protein>
    <submittedName>
        <fullName evidence="2">Uncharacterized protein</fullName>
    </submittedName>
</protein>
<reference evidence="2 3" key="1">
    <citation type="submission" date="2020-08" db="EMBL/GenBank/DDBJ databases">
        <title>Sequencing the genomes of 1000 actinobacteria strains.</title>
        <authorList>
            <person name="Klenk H.-P."/>
        </authorList>
    </citation>
    <scope>NUCLEOTIDE SEQUENCE [LARGE SCALE GENOMIC DNA]</scope>
    <source>
        <strain evidence="2 3">DSM 43768</strain>
    </source>
</reference>
<keyword evidence="1" id="KW-0812">Transmembrane</keyword>
<proteinExistence type="predicted"/>
<evidence type="ECO:0000313" key="3">
    <source>
        <dbReference type="Proteomes" id="UP000565579"/>
    </source>
</evidence>
<organism evidence="2 3">
    <name type="scientific">Nonomuraea rubra</name>
    <dbReference type="NCBI Taxonomy" id="46180"/>
    <lineage>
        <taxon>Bacteria</taxon>
        <taxon>Bacillati</taxon>
        <taxon>Actinomycetota</taxon>
        <taxon>Actinomycetes</taxon>
        <taxon>Streptosporangiales</taxon>
        <taxon>Streptosporangiaceae</taxon>
        <taxon>Nonomuraea</taxon>
    </lineage>
</organism>
<name>A0A7X0U640_9ACTN</name>
<keyword evidence="3" id="KW-1185">Reference proteome</keyword>
<sequence length="38" mass="3967">MNDENRPSGGKTLGLILLAMIGILALIIALSVWASRTG</sequence>
<dbReference type="Proteomes" id="UP000565579">
    <property type="component" value="Unassembled WGS sequence"/>
</dbReference>
<evidence type="ECO:0000256" key="1">
    <source>
        <dbReference type="SAM" id="Phobius"/>
    </source>
</evidence>
<feature type="transmembrane region" description="Helical" evidence="1">
    <location>
        <begin position="12"/>
        <end position="34"/>
    </location>
</feature>
<accession>A0A7X0U640</accession>
<dbReference type="EMBL" id="JACHMI010000001">
    <property type="protein sequence ID" value="MBB6556498.1"/>
    <property type="molecule type" value="Genomic_DNA"/>
</dbReference>
<comment type="caution">
    <text evidence="2">The sequence shown here is derived from an EMBL/GenBank/DDBJ whole genome shotgun (WGS) entry which is preliminary data.</text>
</comment>
<dbReference type="AlphaFoldDB" id="A0A7X0U640"/>
<keyword evidence="1" id="KW-1133">Transmembrane helix</keyword>
<keyword evidence="1" id="KW-0472">Membrane</keyword>